<protein>
    <recommendedName>
        <fullName evidence="1">PucR C-terminal helix-turn-helix domain-containing protein</fullName>
    </recommendedName>
</protein>
<dbReference type="InterPro" id="IPR025736">
    <property type="entry name" value="PucR_C-HTH_dom"/>
</dbReference>
<dbReference type="Gene3D" id="1.10.10.2840">
    <property type="entry name" value="PucR C-terminal helix-turn-helix domain"/>
    <property type="match status" value="1"/>
</dbReference>
<evidence type="ECO:0000259" key="1">
    <source>
        <dbReference type="Pfam" id="PF13556"/>
    </source>
</evidence>
<dbReference type="EMBL" id="BAAACW010000164">
    <property type="protein sequence ID" value="GAA0371535.1"/>
    <property type="molecule type" value="Genomic_DNA"/>
</dbReference>
<dbReference type="RefSeq" id="WP_343756875.1">
    <property type="nucleotide sequence ID" value="NZ_BAAACW010000164.1"/>
</dbReference>
<gene>
    <name evidence="2" type="ORF">GCM10008932_23570</name>
</gene>
<dbReference type="InterPro" id="IPR042070">
    <property type="entry name" value="PucR_C-HTH_sf"/>
</dbReference>
<accession>A0ABN0XS92</accession>
<name>A0ABN0XS92_9LACT</name>
<dbReference type="Proteomes" id="UP001501166">
    <property type="component" value="Unassembled WGS sequence"/>
</dbReference>
<proteinExistence type="predicted"/>
<dbReference type="PANTHER" id="PTHR33744">
    <property type="entry name" value="CARBOHYDRATE DIACID REGULATOR"/>
    <property type="match status" value="1"/>
</dbReference>
<organism evidence="2 3">
    <name type="scientific">Alkalibacterium iburiense</name>
    <dbReference type="NCBI Taxonomy" id="290589"/>
    <lineage>
        <taxon>Bacteria</taxon>
        <taxon>Bacillati</taxon>
        <taxon>Bacillota</taxon>
        <taxon>Bacilli</taxon>
        <taxon>Lactobacillales</taxon>
        <taxon>Carnobacteriaceae</taxon>
        <taxon>Alkalibacterium</taxon>
    </lineage>
</organism>
<dbReference type="InterPro" id="IPR051448">
    <property type="entry name" value="CdaR-like_regulators"/>
</dbReference>
<feature type="domain" description="PucR C-terminal helix-turn-helix" evidence="1">
    <location>
        <begin position="49"/>
        <end position="107"/>
    </location>
</feature>
<comment type="caution">
    <text evidence="2">The sequence shown here is derived from an EMBL/GenBank/DDBJ whole genome shotgun (WGS) entry which is preliminary data.</text>
</comment>
<dbReference type="Pfam" id="PF13556">
    <property type="entry name" value="HTH_30"/>
    <property type="match status" value="1"/>
</dbReference>
<keyword evidence="3" id="KW-1185">Reference proteome</keyword>
<sequence>MRLLETAPRILSYQDTGLYQLFLETNTLASLEHFIPVSVREMKENKPELLETLFTFINKNQNYSKTAQSLFVHPKTVRYRINQLKEQYAIDFQSPEEMLRYSIAIRILKVLPNHQVN</sequence>
<evidence type="ECO:0000313" key="3">
    <source>
        <dbReference type="Proteomes" id="UP001501166"/>
    </source>
</evidence>
<reference evidence="2 3" key="1">
    <citation type="journal article" date="2019" name="Int. J. Syst. Evol. Microbiol.">
        <title>The Global Catalogue of Microorganisms (GCM) 10K type strain sequencing project: providing services to taxonomists for standard genome sequencing and annotation.</title>
        <authorList>
            <consortium name="The Broad Institute Genomics Platform"/>
            <consortium name="The Broad Institute Genome Sequencing Center for Infectious Disease"/>
            <person name="Wu L."/>
            <person name="Ma J."/>
        </authorList>
    </citation>
    <scope>NUCLEOTIDE SEQUENCE [LARGE SCALE GENOMIC DNA]</scope>
    <source>
        <strain evidence="2 3">JCM 12662</strain>
    </source>
</reference>
<evidence type="ECO:0000313" key="2">
    <source>
        <dbReference type="EMBL" id="GAA0371535.1"/>
    </source>
</evidence>